<dbReference type="PANTHER" id="PTHR47618:SF1">
    <property type="entry name" value="BIFUNCTIONAL OLIGORIBONUCLEASE AND PAP PHOSPHATASE NRNA"/>
    <property type="match status" value="1"/>
</dbReference>
<dbReference type="GO" id="GO:0003676">
    <property type="term" value="F:nucleic acid binding"/>
    <property type="evidence" value="ECO:0007669"/>
    <property type="project" value="InterPro"/>
</dbReference>
<dbReference type="InterPro" id="IPR051319">
    <property type="entry name" value="Oligoribo/pAp-PDE_c-di-AMP_PDE"/>
</dbReference>
<name>A0A1M6J5A5_9CLOT</name>
<reference evidence="3 4" key="1">
    <citation type="submission" date="2016-11" db="EMBL/GenBank/DDBJ databases">
        <authorList>
            <person name="Jaros S."/>
            <person name="Januszkiewicz K."/>
            <person name="Wedrychowicz H."/>
        </authorList>
    </citation>
    <scope>NUCLEOTIDE SEQUENCE [LARGE SCALE GENOMIC DNA]</scope>
    <source>
        <strain evidence="3 4">DSM 3090</strain>
    </source>
</reference>
<sequence>MNKLNEIIEAIKSAQRIGISCHTSPDGDSLGSALALLQILRSIGKDAYIMSKECIPDSFLFLPYSCEFSEMNPNVKSGTHAVVILDCGNVERINADINCNSKTYSVINIDHHKSNELYGDLNYVDTTAAAVGEIIYSIMLELGVNLIADIAMCIYTSLVTDTGSFKFSNTTLRTHEIAGKMISTGIDFSKMHRLLFENRSYGKIKLYGKVIDGLELMFHDKIAILTLKQCYIDELMLKNEDSSDIIDFGMKIGTVEMAVLLKENEDMTKVSLRSKEYIDVRSIAEHFGGGGHTRASGFATYMDIETTKKKLLEIIKEYLNETT</sequence>
<dbReference type="RefSeq" id="WP_072901018.1">
    <property type="nucleotide sequence ID" value="NZ_FRAD01000003.1"/>
</dbReference>
<dbReference type="Pfam" id="PF02272">
    <property type="entry name" value="DHHA1"/>
    <property type="match status" value="1"/>
</dbReference>
<organism evidence="3 4">
    <name type="scientific">Hathewaya proteolytica DSM 3090</name>
    <dbReference type="NCBI Taxonomy" id="1121331"/>
    <lineage>
        <taxon>Bacteria</taxon>
        <taxon>Bacillati</taxon>
        <taxon>Bacillota</taxon>
        <taxon>Clostridia</taxon>
        <taxon>Eubacteriales</taxon>
        <taxon>Clostridiaceae</taxon>
        <taxon>Hathewaya</taxon>
    </lineage>
</organism>
<dbReference type="PANTHER" id="PTHR47618">
    <property type="entry name" value="BIFUNCTIONAL OLIGORIBONUCLEASE AND PAP PHOSPHATASE NRNA"/>
    <property type="match status" value="1"/>
</dbReference>
<keyword evidence="4" id="KW-1185">Reference proteome</keyword>
<proteinExistence type="predicted"/>
<dbReference type="Proteomes" id="UP000183952">
    <property type="component" value="Unassembled WGS sequence"/>
</dbReference>
<feature type="domain" description="DHHA1" evidence="2">
    <location>
        <begin position="238"/>
        <end position="320"/>
    </location>
</feature>
<dbReference type="EMBL" id="FRAD01000003">
    <property type="protein sequence ID" value="SHJ41915.1"/>
    <property type="molecule type" value="Genomic_DNA"/>
</dbReference>
<dbReference type="AlphaFoldDB" id="A0A1M6J5A5"/>
<dbReference type="OrthoDB" id="9803668at2"/>
<evidence type="ECO:0000313" key="4">
    <source>
        <dbReference type="Proteomes" id="UP000183952"/>
    </source>
</evidence>
<dbReference type="Gene3D" id="3.90.1640.10">
    <property type="entry name" value="inorganic pyrophosphatase (n-terminal core)"/>
    <property type="match status" value="1"/>
</dbReference>
<gene>
    <name evidence="3" type="ORF">SAMN02745248_00052</name>
</gene>
<evidence type="ECO:0000313" key="3">
    <source>
        <dbReference type="EMBL" id="SHJ41915.1"/>
    </source>
</evidence>
<protein>
    <submittedName>
        <fullName evidence="3">Phosphoesterase RecJ domain-containing protein</fullName>
    </submittedName>
</protein>
<dbReference type="Gene3D" id="3.10.310.30">
    <property type="match status" value="1"/>
</dbReference>
<evidence type="ECO:0000259" key="1">
    <source>
        <dbReference type="Pfam" id="PF01368"/>
    </source>
</evidence>
<dbReference type="InterPro" id="IPR038763">
    <property type="entry name" value="DHH_sf"/>
</dbReference>
<dbReference type="InterPro" id="IPR003156">
    <property type="entry name" value="DHHA1_dom"/>
</dbReference>
<dbReference type="STRING" id="1121331.SAMN02745248_00052"/>
<dbReference type="SUPFAM" id="SSF64182">
    <property type="entry name" value="DHH phosphoesterases"/>
    <property type="match status" value="1"/>
</dbReference>
<dbReference type="InterPro" id="IPR001667">
    <property type="entry name" value="DDH_dom"/>
</dbReference>
<accession>A0A1M6J5A5</accession>
<feature type="domain" description="DDH" evidence="1">
    <location>
        <begin position="17"/>
        <end position="156"/>
    </location>
</feature>
<evidence type="ECO:0000259" key="2">
    <source>
        <dbReference type="Pfam" id="PF02272"/>
    </source>
</evidence>
<dbReference type="Pfam" id="PF01368">
    <property type="entry name" value="DHH"/>
    <property type="match status" value="1"/>
</dbReference>